<keyword evidence="13 16" id="KW-0234">DNA repair</keyword>
<dbReference type="Gene3D" id="1.10.150.20">
    <property type="entry name" value="5' to 3' exonuclease, C-terminal subdomain"/>
    <property type="match status" value="2"/>
</dbReference>
<keyword evidence="4 16" id="KW-0808">Transferase</keyword>
<dbReference type="CDD" id="cd06140">
    <property type="entry name" value="DNA_polA_I_Bacillus_like_exo"/>
    <property type="match status" value="1"/>
</dbReference>
<evidence type="ECO:0000256" key="5">
    <source>
        <dbReference type="ARBA" id="ARBA00022695"/>
    </source>
</evidence>
<dbReference type="GO" id="GO:0008409">
    <property type="term" value="F:5'-3' exonuclease activity"/>
    <property type="evidence" value="ECO:0007669"/>
    <property type="project" value="UniProtKB-UniRule"/>
</dbReference>
<dbReference type="PROSITE" id="PS00447">
    <property type="entry name" value="DNA_POLYMERASE_A"/>
    <property type="match status" value="1"/>
</dbReference>
<dbReference type="FunFam" id="3.40.50.1010:FF:000001">
    <property type="entry name" value="DNA polymerase I"/>
    <property type="match status" value="1"/>
</dbReference>
<dbReference type="GO" id="GO:0003887">
    <property type="term" value="F:DNA-directed DNA polymerase activity"/>
    <property type="evidence" value="ECO:0007669"/>
    <property type="project" value="UniProtKB-UniRule"/>
</dbReference>
<keyword evidence="11 16" id="KW-0239">DNA-directed DNA polymerase</keyword>
<dbReference type="InterPro" id="IPR019760">
    <property type="entry name" value="DNA-dir_DNA_pol_A_CS"/>
</dbReference>
<dbReference type="SUPFAM" id="SSF88723">
    <property type="entry name" value="PIN domain-like"/>
    <property type="match status" value="1"/>
</dbReference>
<evidence type="ECO:0000256" key="7">
    <source>
        <dbReference type="ARBA" id="ARBA00022722"/>
    </source>
</evidence>
<dbReference type="SMART" id="SM00475">
    <property type="entry name" value="53EXOc"/>
    <property type="match status" value="1"/>
</dbReference>
<evidence type="ECO:0000313" key="20">
    <source>
        <dbReference type="Proteomes" id="UP000824091"/>
    </source>
</evidence>
<dbReference type="EC" id="2.7.7.7" evidence="2 15"/>
<dbReference type="PRINTS" id="PR00868">
    <property type="entry name" value="DNAPOLI"/>
</dbReference>
<evidence type="ECO:0000256" key="9">
    <source>
        <dbReference type="ARBA" id="ARBA00022801"/>
    </source>
</evidence>
<keyword evidence="8 16" id="KW-0227">DNA damage</keyword>
<dbReference type="SUPFAM" id="SSF56672">
    <property type="entry name" value="DNA/RNA polymerases"/>
    <property type="match status" value="1"/>
</dbReference>
<dbReference type="GO" id="GO:0003677">
    <property type="term" value="F:DNA binding"/>
    <property type="evidence" value="ECO:0007669"/>
    <property type="project" value="UniProtKB-UniRule"/>
</dbReference>
<dbReference type="FunFam" id="1.10.150.20:FF:000002">
    <property type="entry name" value="DNA polymerase I"/>
    <property type="match status" value="1"/>
</dbReference>
<evidence type="ECO:0000256" key="4">
    <source>
        <dbReference type="ARBA" id="ARBA00022679"/>
    </source>
</evidence>
<dbReference type="SMART" id="SM00279">
    <property type="entry name" value="HhH2"/>
    <property type="match status" value="1"/>
</dbReference>
<evidence type="ECO:0000256" key="2">
    <source>
        <dbReference type="ARBA" id="ARBA00012417"/>
    </source>
</evidence>
<evidence type="ECO:0000256" key="14">
    <source>
        <dbReference type="ARBA" id="ARBA00049244"/>
    </source>
</evidence>
<dbReference type="Pfam" id="PF02739">
    <property type="entry name" value="5_3_exonuc_N"/>
    <property type="match status" value="1"/>
</dbReference>
<dbReference type="CDD" id="cd09898">
    <property type="entry name" value="H3TH_53EXO"/>
    <property type="match status" value="1"/>
</dbReference>
<evidence type="ECO:0000256" key="8">
    <source>
        <dbReference type="ARBA" id="ARBA00022763"/>
    </source>
</evidence>
<dbReference type="EMBL" id="DVMO01000140">
    <property type="protein sequence ID" value="HIU28491.1"/>
    <property type="molecule type" value="Genomic_DNA"/>
</dbReference>
<comment type="function">
    <text evidence="16">In addition to polymerase activity, this DNA polymerase exhibits 5'-3' exonuclease activity.</text>
</comment>
<keyword evidence="10 16" id="KW-0269">Exonuclease</keyword>
<protein>
    <recommendedName>
        <fullName evidence="3 15">DNA polymerase I</fullName>
        <ecNumber evidence="2 15">2.7.7.7</ecNumber>
    </recommendedName>
</protein>
<name>A0A9D1L951_9FIRM</name>
<dbReference type="InterPro" id="IPR020045">
    <property type="entry name" value="DNA_polI_H3TH"/>
</dbReference>
<dbReference type="PANTHER" id="PTHR10133">
    <property type="entry name" value="DNA POLYMERASE I"/>
    <property type="match status" value="1"/>
</dbReference>
<dbReference type="Proteomes" id="UP000824091">
    <property type="component" value="Unassembled WGS sequence"/>
</dbReference>
<dbReference type="InterPro" id="IPR043502">
    <property type="entry name" value="DNA/RNA_pol_sf"/>
</dbReference>
<dbReference type="InterPro" id="IPR001098">
    <property type="entry name" value="DNA-dir_DNA_pol_A_palm_dom"/>
</dbReference>
<comment type="subunit">
    <text evidence="16">Single-chain monomer with multiple functions.</text>
</comment>
<dbReference type="InterPro" id="IPR008918">
    <property type="entry name" value="HhH2"/>
</dbReference>
<dbReference type="Gene3D" id="1.20.1060.10">
    <property type="entry name" value="Taq DNA Polymerase, Chain T, domain 4"/>
    <property type="match status" value="1"/>
</dbReference>
<accession>A0A9D1L951</accession>
<evidence type="ECO:0000256" key="10">
    <source>
        <dbReference type="ARBA" id="ARBA00022839"/>
    </source>
</evidence>
<evidence type="ECO:0000256" key="15">
    <source>
        <dbReference type="NCBIfam" id="TIGR00593"/>
    </source>
</evidence>
<keyword evidence="12 16" id="KW-0238">DNA-binding</keyword>
<dbReference type="SUPFAM" id="SSF53098">
    <property type="entry name" value="Ribonuclease H-like"/>
    <property type="match status" value="1"/>
</dbReference>
<evidence type="ECO:0000259" key="17">
    <source>
        <dbReference type="SMART" id="SM00475"/>
    </source>
</evidence>
<evidence type="ECO:0000256" key="6">
    <source>
        <dbReference type="ARBA" id="ARBA00022705"/>
    </source>
</evidence>
<comment type="caution">
    <text evidence="19">The sequence shown here is derived from an EMBL/GenBank/DDBJ whole genome shotgun (WGS) entry which is preliminary data.</text>
</comment>
<keyword evidence="7" id="KW-0540">Nuclease</keyword>
<dbReference type="Gene3D" id="3.30.70.370">
    <property type="match status" value="1"/>
</dbReference>
<dbReference type="GO" id="GO:0006302">
    <property type="term" value="P:double-strand break repair"/>
    <property type="evidence" value="ECO:0007669"/>
    <property type="project" value="TreeGrafter"/>
</dbReference>
<dbReference type="InterPro" id="IPR029060">
    <property type="entry name" value="PIN-like_dom_sf"/>
</dbReference>
<reference evidence="19" key="2">
    <citation type="journal article" date="2021" name="PeerJ">
        <title>Extensive microbial diversity within the chicken gut microbiome revealed by metagenomics and culture.</title>
        <authorList>
            <person name="Gilroy R."/>
            <person name="Ravi A."/>
            <person name="Getino M."/>
            <person name="Pursley I."/>
            <person name="Horton D.L."/>
            <person name="Alikhan N.F."/>
            <person name="Baker D."/>
            <person name="Gharbi K."/>
            <person name="Hall N."/>
            <person name="Watson M."/>
            <person name="Adriaenssens E.M."/>
            <person name="Foster-Nyarko E."/>
            <person name="Jarju S."/>
            <person name="Secka A."/>
            <person name="Antonio M."/>
            <person name="Oren A."/>
            <person name="Chaudhuri R.R."/>
            <person name="La Ragione R."/>
            <person name="Hildebrand F."/>
            <person name="Pallen M.J."/>
        </authorList>
    </citation>
    <scope>NUCLEOTIDE SEQUENCE</scope>
    <source>
        <strain evidence="19">11300</strain>
    </source>
</reference>
<dbReference type="CDD" id="cd09859">
    <property type="entry name" value="PIN_53EXO"/>
    <property type="match status" value="1"/>
</dbReference>
<dbReference type="InterPro" id="IPR020046">
    <property type="entry name" value="5-3_exonucl_a-hlix_arch_N"/>
</dbReference>
<dbReference type="FunFam" id="1.10.150.20:FF:000003">
    <property type="entry name" value="DNA polymerase I"/>
    <property type="match status" value="1"/>
</dbReference>
<comment type="catalytic activity">
    <reaction evidence="14 16">
        <text>DNA(n) + a 2'-deoxyribonucleoside 5'-triphosphate = DNA(n+1) + diphosphate</text>
        <dbReference type="Rhea" id="RHEA:22508"/>
        <dbReference type="Rhea" id="RHEA-COMP:17339"/>
        <dbReference type="Rhea" id="RHEA-COMP:17340"/>
        <dbReference type="ChEBI" id="CHEBI:33019"/>
        <dbReference type="ChEBI" id="CHEBI:61560"/>
        <dbReference type="ChEBI" id="CHEBI:173112"/>
        <dbReference type="EC" id="2.7.7.7"/>
    </reaction>
</comment>
<dbReference type="InterPro" id="IPR002298">
    <property type="entry name" value="DNA_polymerase_A"/>
</dbReference>
<dbReference type="AlphaFoldDB" id="A0A9D1L951"/>
<dbReference type="InterPro" id="IPR012337">
    <property type="entry name" value="RNaseH-like_sf"/>
</dbReference>
<feature type="domain" description="5'-3' exonuclease" evidence="17">
    <location>
        <begin position="3"/>
        <end position="263"/>
    </location>
</feature>
<proteinExistence type="inferred from homology"/>
<dbReference type="FunFam" id="1.20.1060.10:FF:000001">
    <property type="entry name" value="DNA polymerase I"/>
    <property type="match status" value="1"/>
</dbReference>
<dbReference type="InterPro" id="IPR036397">
    <property type="entry name" value="RNaseH_sf"/>
</dbReference>
<sequence length="882" mass="99488">MEDKILIIDGNSLINRAFYAVQRPMITKDGIYTQGVYGFLNMLQKLENDYDPKYLTVAFDMKAPTFRHLEYDGYKAGRKAMPPELAMQMPIMKDVLNALRIRILQMEGFEADDIIGTVAKMADKEGIGAYIITGDKDALQLVSENTSVVITKRGITDFELYDPQKMDERYGLTPAQFIDLKGLMGDSSDNIPGIPGVGEKTGIKLLQQFGSVENLLAHTDEISSAKLRTKVEENAQLAVMSKRLATINTNVPIDEKFSDFLLKEPDYDKLIGLYTKLEFNSFLKKLKIDVTPQAEPFPEKDVEKKIIDKAADLNALESFAGQDVFLKVFGAKGHVTDPIIDGVLFMCRDEAILVDAAAVPAADLIAVIEQTQMRFYGHEIKDDIYCLMFYGLEDVNVVFDTSIAEYVLDPSRNKYELKSLALERLKTDMGDISEDTEGQIDMFEDPRKKMLDTGVRIGLIINRLIEKEKILLEQQGLMKVYSEAELPLIEVLASMEKEGIKVSREFLEMFGTELKDKISQMEASIYAHAGKEFNINSPMQLGNVLFEDLGLPFGKKTKRGYSTNAEVLEKIRDKHPIVPEILEYRNFTKLNSTYVEGMKPLISADGKIRAHFQQTVTATGRISCTEPNLQNIPIRQELGRTLRKAFTADDEEHILIGADYSQIELRVLAHLSGDEELIAAFNRGDDIHKLTASRVLGIPFDQVTPQERSRAKAVNFGVIYGMSGFGLSEELQISRKEAEQYISDYFDKHRKVKEYMDGQIASCKEKGYSETILGRKRPIHEINAVAYMVRQLGERLAMNSPIQGSAADIIKIAMIKVYNGLKEQFPDTKLILQVHDELILCAPKKDAEDIKEFLKKNMEDAVKLSVKLVAEVNEGYTWYDLK</sequence>
<evidence type="ECO:0000256" key="1">
    <source>
        <dbReference type="ARBA" id="ARBA00007705"/>
    </source>
</evidence>
<organism evidence="19 20">
    <name type="scientific">Candidatus Fimisoma avicola</name>
    <dbReference type="NCBI Taxonomy" id="2840826"/>
    <lineage>
        <taxon>Bacteria</taxon>
        <taxon>Bacillati</taxon>
        <taxon>Bacillota</taxon>
        <taxon>Clostridia</taxon>
        <taxon>Eubacteriales</taxon>
        <taxon>Candidatus Fimisoma</taxon>
    </lineage>
</organism>
<dbReference type="InterPro" id="IPR018320">
    <property type="entry name" value="DNA_polymerase_1"/>
</dbReference>
<dbReference type="NCBIfam" id="NF004397">
    <property type="entry name" value="PRK05755.1"/>
    <property type="match status" value="1"/>
</dbReference>
<dbReference type="PANTHER" id="PTHR10133:SF27">
    <property type="entry name" value="DNA POLYMERASE NU"/>
    <property type="match status" value="1"/>
</dbReference>
<gene>
    <name evidence="16 19" type="primary">polA</name>
    <name evidence="19" type="ORF">IAD16_08945</name>
</gene>
<dbReference type="SUPFAM" id="SSF47807">
    <property type="entry name" value="5' to 3' exonuclease, C-terminal subdomain"/>
    <property type="match status" value="1"/>
</dbReference>
<comment type="similarity">
    <text evidence="1 16">Belongs to the DNA polymerase type-A family.</text>
</comment>
<dbReference type="GO" id="GO:0006261">
    <property type="term" value="P:DNA-templated DNA replication"/>
    <property type="evidence" value="ECO:0007669"/>
    <property type="project" value="UniProtKB-UniRule"/>
</dbReference>
<dbReference type="InterPro" id="IPR036279">
    <property type="entry name" value="5-3_exonuclease_C_sf"/>
</dbReference>
<evidence type="ECO:0000256" key="16">
    <source>
        <dbReference type="RuleBase" id="RU004460"/>
    </source>
</evidence>
<dbReference type="Pfam" id="PF00476">
    <property type="entry name" value="DNA_pol_A"/>
    <property type="match status" value="1"/>
</dbReference>
<dbReference type="CDD" id="cd08637">
    <property type="entry name" value="DNA_pol_A_pol_I_C"/>
    <property type="match status" value="1"/>
</dbReference>
<keyword evidence="9 16" id="KW-0378">Hydrolase</keyword>
<reference evidence="19" key="1">
    <citation type="submission" date="2020-10" db="EMBL/GenBank/DDBJ databases">
        <authorList>
            <person name="Gilroy R."/>
        </authorList>
    </citation>
    <scope>NUCLEOTIDE SEQUENCE</scope>
    <source>
        <strain evidence="19">11300</strain>
    </source>
</reference>
<feature type="domain" description="DNA-directed DNA polymerase family A palm" evidence="18">
    <location>
        <begin position="639"/>
        <end position="846"/>
    </location>
</feature>
<evidence type="ECO:0000256" key="13">
    <source>
        <dbReference type="ARBA" id="ARBA00023204"/>
    </source>
</evidence>
<evidence type="ECO:0000256" key="12">
    <source>
        <dbReference type="ARBA" id="ARBA00023125"/>
    </source>
</evidence>
<dbReference type="InterPro" id="IPR002421">
    <property type="entry name" value="5-3_exonuclease"/>
</dbReference>
<dbReference type="SMART" id="SM00482">
    <property type="entry name" value="POLAc"/>
    <property type="match status" value="1"/>
</dbReference>
<evidence type="ECO:0000313" key="19">
    <source>
        <dbReference type="EMBL" id="HIU28491.1"/>
    </source>
</evidence>
<keyword evidence="5 16" id="KW-0548">Nucleotidyltransferase</keyword>
<dbReference type="Gene3D" id="3.30.420.10">
    <property type="entry name" value="Ribonuclease H-like superfamily/Ribonuclease H"/>
    <property type="match status" value="1"/>
</dbReference>
<keyword evidence="6 16" id="KW-0235">DNA replication</keyword>
<evidence type="ECO:0000259" key="18">
    <source>
        <dbReference type="SMART" id="SM00482"/>
    </source>
</evidence>
<dbReference type="Pfam" id="PF01367">
    <property type="entry name" value="5_3_exonuc"/>
    <property type="match status" value="1"/>
</dbReference>
<evidence type="ECO:0000256" key="3">
    <source>
        <dbReference type="ARBA" id="ARBA00020311"/>
    </source>
</evidence>
<evidence type="ECO:0000256" key="11">
    <source>
        <dbReference type="ARBA" id="ARBA00022932"/>
    </source>
</evidence>
<dbReference type="NCBIfam" id="TIGR00593">
    <property type="entry name" value="pola"/>
    <property type="match status" value="1"/>
</dbReference>
<dbReference type="Gene3D" id="3.40.50.1010">
    <property type="entry name" value="5'-nuclease"/>
    <property type="match status" value="1"/>
</dbReference>